<feature type="region of interest" description="Disordered" evidence="1">
    <location>
        <begin position="286"/>
        <end position="313"/>
    </location>
</feature>
<dbReference type="Proteomes" id="UP000019478">
    <property type="component" value="Unassembled WGS sequence"/>
</dbReference>
<name>W9YCY2_9EURO</name>
<dbReference type="AlphaFoldDB" id="W9YCY2"/>
<dbReference type="RefSeq" id="XP_007732400.1">
    <property type="nucleotide sequence ID" value="XM_007734210.1"/>
</dbReference>
<feature type="domain" description="Azaphilone pigments biosynthesis cluster protein L N-terminal" evidence="2">
    <location>
        <begin position="4"/>
        <end position="193"/>
    </location>
</feature>
<dbReference type="EMBL" id="AMGY01000003">
    <property type="protein sequence ID" value="EXJ87121.1"/>
    <property type="molecule type" value="Genomic_DNA"/>
</dbReference>
<accession>W9YCY2</accession>
<feature type="compositionally biased region" description="Basic and acidic residues" evidence="1">
    <location>
        <begin position="304"/>
        <end position="313"/>
    </location>
</feature>
<proteinExistence type="predicted"/>
<dbReference type="eggNOG" id="ENOG502R9RX">
    <property type="taxonomic scope" value="Eukaryota"/>
</dbReference>
<keyword evidence="4" id="KW-1185">Reference proteome</keyword>
<dbReference type="Pfam" id="PF17111">
    <property type="entry name" value="PigL_N"/>
    <property type="match status" value="1"/>
</dbReference>
<dbReference type="GeneID" id="19168200"/>
<dbReference type="HOGENOM" id="CLU_888521_0_0_1"/>
<gene>
    <name evidence="3" type="ORF">A1O3_04079</name>
</gene>
<evidence type="ECO:0000313" key="4">
    <source>
        <dbReference type="Proteomes" id="UP000019478"/>
    </source>
</evidence>
<protein>
    <recommendedName>
        <fullName evidence="2">Azaphilone pigments biosynthesis cluster protein L N-terminal domain-containing protein</fullName>
    </recommendedName>
</protein>
<dbReference type="OrthoDB" id="5068804at2759"/>
<evidence type="ECO:0000259" key="2">
    <source>
        <dbReference type="Pfam" id="PF17111"/>
    </source>
</evidence>
<comment type="caution">
    <text evidence="3">The sequence shown here is derived from an EMBL/GenBank/DDBJ whole genome shotgun (WGS) entry which is preliminary data.</text>
</comment>
<organism evidence="3 4">
    <name type="scientific">Capronia epimyces CBS 606.96</name>
    <dbReference type="NCBI Taxonomy" id="1182542"/>
    <lineage>
        <taxon>Eukaryota</taxon>
        <taxon>Fungi</taxon>
        <taxon>Dikarya</taxon>
        <taxon>Ascomycota</taxon>
        <taxon>Pezizomycotina</taxon>
        <taxon>Eurotiomycetes</taxon>
        <taxon>Chaetothyriomycetidae</taxon>
        <taxon>Chaetothyriales</taxon>
        <taxon>Herpotrichiellaceae</taxon>
        <taxon>Capronia</taxon>
    </lineage>
</organism>
<sequence length="313" mass="34593">MAGVGEAASILTLAIFAFDISKKLYEAVSSFESRRTDILEVQNSLTSLASVLDLVRQQIQDSGDERKYEPLRQPMQCCKSTCEDMQNMLDACTQHTNDVHASVRDWLKMQFHGKSFADMKQRLASYKSTLSIAFASINIQDHRATQESLTEMKGLIKGTKEDLNDQVEKVEEAIHDAAESLQDRLRADSAQLKGALQTLAQAQQVASTTRPQIVVKQNRAGKDSRAIFGTDVLQSPFDLRVSGNVAEERATMAAGVHSSESLQALLRASGKPEVVLVMQTLQGQLRRPDTDMPQDGTSRSELITAKEQHARTI</sequence>
<dbReference type="InterPro" id="IPR031348">
    <property type="entry name" value="PigL_N"/>
</dbReference>
<evidence type="ECO:0000313" key="3">
    <source>
        <dbReference type="EMBL" id="EXJ87121.1"/>
    </source>
</evidence>
<reference evidence="3 4" key="1">
    <citation type="submission" date="2013-03" db="EMBL/GenBank/DDBJ databases">
        <title>The Genome Sequence of Capronia epimyces CBS 606.96.</title>
        <authorList>
            <consortium name="The Broad Institute Genomics Platform"/>
            <person name="Cuomo C."/>
            <person name="de Hoog S."/>
            <person name="Gorbushina A."/>
            <person name="Walker B."/>
            <person name="Young S.K."/>
            <person name="Zeng Q."/>
            <person name="Gargeya S."/>
            <person name="Fitzgerald M."/>
            <person name="Haas B."/>
            <person name="Abouelleil A."/>
            <person name="Allen A.W."/>
            <person name="Alvarado L."/>
            <person name="Arachchi H.M."/>
            <person name="Berlin A.M."/>
            <person name="Chapman S.B."/>
            <person name="Gainer-Dewar J."/>
            <person name="Goldberg J."/>
            <person name="Griggs A."/>
            <person name="Gujja S."/>
            <person name="Hansen M."/>
            <person name="Howarth C."/>
            <person name="Imamovic A."/>
            <person name="Ireland A."/>
            <person name="Larimer J."/>
            <person name="McCowan C."/>
            <person name="Murphy C."/>
            <person name="Pearson M."/>
            <person name="Poon T.W."/>
            <person name="Priest M."/>
            <person name="Roberts A."/>
            <person name="Saif S."/>
            <person name="Shea T."/>
            <person name="Sisk P."/>
            <person name="Sykes S."/>
            <person name="Wortman J."/>
            <person name="Nusbaum C."/>
            <person name="Birren B."/>
        </authorList>
    </citation>
    <scope>NUCLEOTIDE SEQUENCE [LARGE SCALE GENOMIC DNA]</scope>
    <source>
        <strain evidence="3 4">CBS 606.96</strain>
    </source>
</reference>
<evidence type="ECO:0000256" key="1">
    <source>
        <dbReference type="SAM" id="MobiDB-lite"/>
    </source>
</evidence>